<proteinExistence type="predicted"/>
<name>A0AAV6NQC0_9ROSI</name>
<reference evidence="1 2" key="1">
    <citation type="journal article" date="2021" name="Hortic Res">
        <title>The domestication of Cucurbita argyrosperma as revealed by the genome of its wild relative.</title>
        <authorList>
            <person name="Barrera-Redondo J."/>
            <person name="Sanchez-de la Vega G."/>
            <person name="Aguirre-Liguori J.A."/>
            <person name="Castellanos-Morales G."/>
            <person name="Gutierrez-Guerrero Y.T."/>
            <person name="Aguirre-Dugua X."/>
            <person name="Aguirre-Planter E."/>
            <person name="Tenaillon M.I."/>
            <person name="Lira-Saade R."/>
            <person name="Eguiarte L.E."/>
        </authorList>
    </citation>
    <scope>NUCLEOTIDE SEQUENCE [LARGE SCALE GENOMIC DNA]</scope>
    <source>
        <strain evidence="1">JBR-2021</strain>
    </source>
</reference>
<dbReference type="Proteomes" id="UP000685013">
    <property type="component" value="Chromosome 4"/>
</dbReference>
<dbReference type="AlphaFoldDB" id="A0AAV6NQC0"/>
<keyword evidence="2" id="KW-1185">Reference proteome</keyword>
<sequence length="81" mass="8765">MTAPCFSSCVAKPPSITAQPPAPCFFSFSGSDARQYQRFDAPGLDGENIKDIRGYIEEPEGLNIVRQNGADSVKDVQWLAG</sequence>
<gene>
    <name evidence="1" type="ORF">SDJN03_06524</name>
</gene>
<evidence type="ECO:0000313" key="1">
    <source>
        <dbReference type="EMBL" id="KAG6601291.1"/>
    </source>
</evidence>
<evidence type="ECO:0000313" key="2">
    <source>
        <dbReference type="Proteomes" id="UP000685013"/>
    </source>
</evidence>
<comment type="caution">
    <text evidence="1">The sequence shown here is derived from an EMBL/GenBank/DDBJ whole genome shotgun (WGS) entry which is preliminary data.</text>
</comment>
<organism evidence="1 2">
    <name type="scientific">Cucurbita argyrosperma subsp. sororia</name>
    <dbReference type="NCBI Taxonomy" id="37648"/>
    <lineage>
        <taxon>Eukaryota</taxon>
        <taxon>Viridiplantae</taxon>
        <taxon>Streptophyta</taxon>
        <taxon>Embryophyta</taxon>
        <taxon>Tracheophyta</taxon>
        <taxon>Spermatophyta</taxon>
        <taxon>Magnoliopsida</taxon>
        <taxon>eudicotyledons</taxon>
        <taxon>Gunneridae</taxon>
        <taxon>Pentapetalae</taxon>
        <taxon>rosids</taxon>
        <taxon>fabids</taxon>
        <taxon>Cucurbitales</taxon>
        <taxon>Cucurbitaceae</taxon>
        <taxon>Cucurbiteae</taxon>
        <taxon>Cucurbita</taxon>
    </lineage>
</organism>
<dbReference type="EMBL" id="JAGKQH010000004">
    <property type="protein sequence ID" value="KAG6601291.1"/>
    <property type="molecule type" value="Genomic_DNA"/>
</dbReference>
<feature type="non-terminal residue" evidence="1">
    <location>
        <position position="1"/>
    </location>
</feature>
<accession>A0AAV6NQC0</accession>
<protein>
    <submittedName>
        <fullName evidence="1">Uncharacterized protein</fullName>
    </submittedName>
</protein>